<organism evidence="2 3">
    <name type="scientific">Croceicoccus marinus</name>
    <dbReference type="NCBI Taxonomy" id="450378"/>
    <lineage>
        <taxon>Bacteria</taxon>
        <taxon>Pseudomonadati</taxon>
        <taxon>Pseudomonadota</taxon>
        <taxon>Alphaproteobacteria</taxon>
        <taxon>Sphingomonadales</taxon>
        <taxon>Erythrobacteraceae</taxon>
        <taxon>Croceicoccus</taxon>
    </lineage>
</organism>
<evidence type="ECO:0000313" key="3">
    <source>
        <dbReference type="Proteomes" id="UP000195807"/>
    </source>
</evidence>
<gene>
    <name evidence="2" type="ORF">A9D14_14130</name>
</gene>
<reference evidence="2 3" key="1">
    <citation type="submission" date="2017-01" db="EMBL/GenBank/DDBJ databases">
        <title>Complete genome sequence of esterase-producing bacterium Croceicoccus marinus E4A9.</title>
        <authorList>
            <person name="Wu Y.-H."/>
            <person name="Cheng H."/>
            <person name="Xu L."/>
            <person name="Huo Y.-Y."/>
            <person name="Wang C.-S."/>
            <person name="Xu X.-W."/>
        </authorList>
    </citation>
    <scope>NUCLEOTIDE SEQUENCE [LARGE SCALE GENOMIC DNA]</scope>
    <source>
        <strain evidence="2 3">E4A9</strain>
    </source>
</reference>
<dbReference type="AlphaFoldDB" id="A0A1Z1FFI7"/>
<dbReference type="EMBL" id="CP019602">
    <property type="protein sequence ID" value="ARU17571.1"/>
    <property type="molecule type" value="Genomic_DNA"/>
</dbReference>
<dbReference type="InterPro" id="IPR045524">
    <property type="entry name" value="DUF6473"/>
</dbReference>
<proteinExistence type="predicted"/>
<dbReference type="Pfam" id="PF20078">
    <property type="entry name" value="DUF6473"/>
    <property type="match status" value="1"/>
</dbReference>
<name>A0A1Z1FFI7_9SPHN</name>
<evidence type="ECO:0000259" key="1">
    <source>
        <dbReference type="Pfam" id="PF20078"/>
    </source>
</evidence>
<dbReference type="Proteomes" id="UP000195807">
    <property type="component" value="Chromosome"/>
</dbReference>
<dbReference type="STRING" id="450378.GCA_001661675_02837"/>
<dbReference type="KEGG" id="cman:A9D14_14130"/>
<evidence type="ECO:0000313" key="2">
    <source>
        <dbReference type="EMBL" id="ARU17571.1"/>
    </source>
</evidence>
<protein>
    <recommendedName>
        <fullName evidence="1">DUF6473 domain-containing protein</fullName>
    </recommendedName>
</protein>
<accession>A0A1Z1FFI7</accession>
<sequence length="319" mass="35758">MGGEHLSGYQARDYAVVDYYIDRDARTGLSFRGPEPSVDEGNYVACPGAAQAFGCFCDDAFPDLLAERLDVHFVNLGYGGAGPAFFLRYPQLIEFANRGRAVILQVTSGRSESNSVYDSGGLEYVTRRADGQRMSAQQAWAELLAAEPPPAAMPRPLAKAWRMFVGPPHARKVLAETRANRIAHNRELMERITVPVVYLYFSRRAPAWHSTGRFAWWWQRYDRENALFGDYPQLVNQRMLDATRGAADDYVHCHSRRGSPQPLIDRFTGQPARIDNSADRKDLAAGTYSQNDYYPSPEMHLDAADLLEPVLRRHLGAAA</sequence>
<keyword evidence="3" id="KW-1185">Reference proteome</keyword>
<feature type="domain" description="DUF6473" evidence="1">
    <location>
        <begin position="13"/>
        <end position="117"/>
    </location>
</feature>